<dbReference type="AlphaFoldDB" id="A0A7L8A0G4"/>
<proteinExistence type="predicted"/>
<reference evidence="1 2" key="1">
    <citation type="submission" date="2020-09" db="EMBL/GenBank/DDBJ databases">
        <title>Complete, closed and curated genome sequences of Photobacterium damselae subsp. piscicida isolates from Australia indicate localised evolution and additional plasmid-borne pathogenicity mechanisms.</title>
        <authorList>
            <person name="Baseggio L."/>
            <person name="Silayeva O."/>
            <person name="Buller N."/>
            <person name="Landos M."/>
            <person name="Engelstaedter J."/>
            <person name="Barnes A.C."/>
        </authorList>
    </citation>
    <scope>NUCLEOTIDE SEQUENCE [LARGE SCALE GENOMIC DNA]</scope>
    <source>
        <strain evidence="1 2">AS-16-0540-1</strain>
    </source>
</reference>
<organism evidence="1 2">
    <name type="scientific">Photobacterium damsela subsp. piscicida</name>
    <name type="common">Pasteurella piscicida</name>
    <dbReference type="NCBI Taxonomy" id="38294"/>
    <lineage>
        <taxon>Bacteria</taxon>
        <taxon>Pseudomonadati</taxon>
        <taxon>Pseudomonadota</taxon>
        <taxon>Gammaproteobacteria</taxon>
        <taxon>Vibrionales</taxon>
        <taxon>Vibrionaceae</taxon>
        <taxon>Photobacterium</taxon>
    </lineage>
</organism>
<sequence>MYDIQKRILNAVQSVKCNENDSVLSFSKTKLLCFKSFLLKNQIVFKRNHGLCIYEKHYKEIMLKINRHYEKAVLENRHASSTEFHLQLLLDSLSSYLKHVENNNDVFDSYVLLKCSKIRNAKLLSRIDNEKLLKYENGNAYINVVFLEKLYRKYKNDENFKRYFLRK</sequence>
<protein>
    <submittedName>
        <fullName evidence="1">Uncharacterized protein</fullName>
    </submittedName>
</protein>
<dbReference type="Proteomes" id="UP000516656">
    <property type="component" value="Chromosome 1"/>
</dbReference>
<dbReference type="EMBL" id="CP061854">
    <property type="protein sequence ID" value="QOD55578.1"/>
    <property type="molecule type" value="Genomic_DNA"/>
</dbReference>
<gene>
    <name evidence="1" type="ORF">IC627_09500</name>
</gene>
<name>A0A7L8A0G4_PHODP</name>
<evidence type="ECO:0000313" key="2">
    <source>
        <dbReference type="Proteomes" id="UP000516656"/>
    </source>
</evidence>
<accession>A0A7L8A0G4</accession>
<evidence type="ECO:0000313" key="1">
    <source>
        <dbReference type="EMBL" id="QOD55578.1"/>
    </source>
</evidence>